<dbReference type="AlphaFoldDB" id="E5A730"/>
<sequence length="172" mass="19149">MITSRSPPLIPTIDISPLLSTTAPSSVRQAVITRMSDAAHTYGFFNLTGHGIPQSRLAEALILNQMFFALSEASKMEVAIEKSVGRAFRGYERPGIQTHQEGVLPDSKEVSWMHLLGCSLYYEGPCTWYRMYLLTIQDIHGGPRGRTRRSRLRFLLHRTESLAGGFAGRAVP</sequence>
<keyword evidence="3" id="KW-1185">Reference proteome</keyword>
<dbReference type="HOGENOM" id="CLU_1749222_0_0_1"/>
<evidence type="ECO:0000259" key="1">
    <source>
        <dbReference type="Pfam" id="PF14226"/>
    </source>
</evidence>
<dbReference type="STRING" id="985895.E5A730"/>
<name>E5A730_LEPMJ</name>
<dbReference type="VEuPathDB" id="FungiDB:LEMA_P086640.1"/>
<evidence type="ECO:0000313" key="3">
    <source>
        <dbReference type="Proteomes" id="UP000002668"/>
    </source>
</evidence>
<proteinExistence type="predicted"/>
<dbReference type="SUPFAM" id="SSF51197">
    <property type="entry name" value="Clavaminate synthase-like"/>
    <property type="match status" value="1"/>
</dbReference>
<gene>
    <name evidence="2" type="ORF">LEMA_P086640.1</name>
</gene>
<dbReference type="InterPro" id="IPR026992">
    <property type="entry name" value="DIOX_N"/>
</dbReference>
<dbReference type="Proteomes" id="UP000002668">
    <property type="component" value="Genome"/>
</dbReference>
<dbReference type="InParanoid" id="E5A730"/>
<accession>E5A730</accession>
<feature type="domain" description="Non-haem dioxygenase N-terminal" evidence="1">
    <location>
        <begin position="10"/>
        <end position="110"/>
    </location>
</feature>
<evidence type="ECO:0000313" key="2">
    <source>
        <dbReference type="EMBL" id="CBX99425.1"/>
    </source>
</evidence>
<dbReference type="OMA" id="RSWYISH"/>
<dbReference type="Pfam" id="PF14226">
    <property type="entry name" value="DIOX_N"/>
    <property type="match status" value="1"/>
</dbReference>
<organism evidence="2 3">
    <name type="scientific">Leptosphaeria maculans (strain JN3 / isolate v23.1.3 / race Av1-4-5-6-7-8)</name>
    <name type="common">Blackleg fungus</name>
    <name type="synonym">Phoma lingam</name>
    <dbReference type="NCBI Taxonomy" id="985895"/>
    <lineage>
        <taxon>Eukaryota</taxon>
        <taxon>Fungi</taxon>
        <taxon>Dikarya</taxon>
        <taxon>Ascomycota</taxon>
        <taxon>Pezizomycotina</taxon>
        <taxon>Dothideomycetes</taxon>
        <taxon>Pleosporomycetidae</taxon>
        <taxon>Pleosporales</taxon>
        <taxon>Pleosporineae</taxon>
        <taxon>Leptosphaeriaceae</taxon>
        <taxon>Plenodomus</taxon>
        <taxon>Plenodomus lingam/Leptosphaeria maculans species complex</taxon>
    </lineage>
</organism>
<dbReference type="InterPro" id="IPR027443">
    <property type="entry name" value="IPNS-like_sf"/>
</dbReference>
<protein>
    <recommendedName>
        <fullName evidence="1">Non-haem dioxygenase N-terminal domain-containing protein</fullName>
    </recommendedName>
</protein>
<dbReference type="OrthoDB" id="288590at2759"/>
<dbReference type="EMBL" id="FP929136">
    <property type="protein sequence ID" value="CBX99425.1"/>
    <property type="molecule type" value="Genomic_DNA"/>
</dbReference>
<dbReference type="Gene3D" id="2.60.120.330">
    <property type="entry name" value="B-lactam Antibiotic, Isopenicillin N Synthase, Chain"/>
    <property type="match status" value="1"/>
</dbReference>
<reference evidence="3" key="1">
    <citation type="journal article" date="2011" name="Nat. Commun.">
        <title>Effector diversification within compartments of the Leptosphaeria maculans genome affected by Repeat-Induced Point mutations.</title>
        <authorList>
            <person name="Rouxel T."/>
            <person name="Grandaubert J."/>
            <person name="Hane J.K."/>
            <person name="Hoede C."/>
            <person name="van de Wouw A.P."/>
            <person name="Couloux A."/>
            <person name="Dominguez V."/>
            <person name="Anthouard V."/>
            <person name="Bally P."/>
            <person name="Bourras S."/>
            <person name="Cozijnsen A.J."/>
            <person name="Ciuffetti L.M."/>
            <person name="Degrave A."/>
            <person name="Dilmaghani A."/>
            <person name="Duret L."/>
            <person name="Fudal I."/>
            <person name="Goodwin S.B."/>
            <person name="Gout L."/>
            <person name="Glaser N."/>
            <person name="Linglin J."/>
            <person name="Kema G.H.J."/>
            <person name="Lapalu N."/>
            <person name="Lawrence C.B."/>
            <person name="May K."/>
            <person name="Meyer M."/>
            <person name="Ollivier B."/>
            <person name="Poulain J."/>
            <person name="Schoch C.L."/>
            <person name="Simon A."/>
            <person name="Spatafora J.W."/>
            <person name="Stachowiak A."/>
            <person name="Turgeon B.G."/>
            <person name="Tyler B.M."/>
            <person name="Vincent D."/>
            <person name="Weissenbach J."/>
            <person name="Amselem J."/>
            <person name="Quesneville H."/>
            <person name="Oliver R.P."/>
            <person name="Wincker P."/>
            <person name="Balesdent M.-H."/>
            <person name="Howlett B.J."/>
        </authorList>
    </citation>
    <scope>NUCLEOTIDE SEQUENCE [LARGE SCALE GENOMIC DNA]</scope>
    <source>
        <strain evidence="3">JN3 / isolate v23.1.3 / race Av1-4-5-6-7-8</strain>
    </source>
</reference>